<evidence type="ECO:0000256" key="2">
    <source>
        <dbReference type="ARBA" id="ARBA00023082"/>
    </source>
</evidence>
<dbReference type="InterPro" id="IPR013325">
    <property type="entry name" value="RNA_pol_sigma_r2"/>
</dbReference>
<evidence type="ECO:0000256" key="1">
    <source>
        <dbReference type="ARBA" id="ARBA00023015"/>
    </source>
</evidence>
<organism evidence="6">
    <name type="scientific">Singulisphaera sp. Ch08</name>
    <dbReference type="NCBI Taxonomy" id="3120278"/>
    <lineage>
        <taxon>Bacteria</taxon>
        <taxon>Pseudomonadati</taxon>
        <taxon>Planctomycetota</taxon>
        <taxon>Planctomycetia</taxon>
        <taxon>Isosphaerales</taxon>
        <taxon>Isosphaeraceae</taxon>
        <taxon>Singulisphaera</taxon>
    </lineage>
</organism>
<dbReference type="SUPFAM" id="SSF88946">
    <property type="entry name" value="Sigma2 domain of RNA polymerase sigma factors"/>
    <property type="match status" value="1"/>
</dbReference>
<dbReference type="GO" id="GO:0006352">
    <property type="term" value="P:DNA-templated transcription initiation"/>
    <property type="evidence" value="ECO:0007669"/>
    <property type="project" value="InterPro"/>
</dbReference>
<dbReference type="GO" id="GO:0016987">
    <property type="term" value="F:sigma factor activity"/>
    <property type="evidence" value="ECO:0007669"/>
    <property type="project" value="UniProtKB-KW"/>
</dbReference>
<evidence type="ECO:0000256" key="4">
    <source>
        <dbReference type="ARBA" id="ARBA00023163"/>
    </source>
</evidence>
<feature type="domain" description="RNA polymerase sigma-70 region 2" evidence="5">
    <location>
        <begin position="27"/>
        <end position="90"/>
    </location>
</feature>
<dbReference type="InterPro" id="IPR007627">
    <property type="entry name" value="RNA_pol_sigma70_r2"/>
</dbReference>
<keyword evidence="3" id="KW-0238">DNA-binding</keyword>
<dbReference type="InterPro" id="IPR014284">
    <property type="entry name" value="RNA_pol_sigma-70_dom"/>
</dbReference>
<dbReference type="Gene3D" id="1.10.1740.10">
    <property type="match status" value="1"/>
</dbReference>
<protein>
    <submittedName>
        <fullName evidence="6">Sigma-70 family RNA polymerase sigma factor</fullName>
    </submittedName>
</protein>
<keyword evidence="4" id="KW-0804">Transcription</keyword>
<dbReference type="EMBL" id="CP155447">
    <property type="protein sequence ID" value="XBH01558.1"/>
    <property type="molecule type" value="Genomic_DNA"/>
</dbReference>
<keyword evidence="1" id="KW-0805">Transcription regulation</keyword>
<dbReference type="RefSeq" id="WP_406694297.1">
    <property type="nucleotide sequence ID" value="NZ_CP155447.1"/>
</dbReference>
<dbReference type="NCBIfam" id="TIGR02937">
    <property type="entry name" value="sigma70-ECF"/>
    <property type="match status" value="1"/>
</dbReference>
<dbReference type="AlphaFoldDB" id="A0AAU7C8S6"/>
<evidence type="ECO:0000259" key="5">
    <source>
        <dbReference type="Pfam" id="PF04542"/>
    </source>
</evidence>
<accession>A0AAU7C8S6</accession>
<dbReference type="GO" id="GO:0003677">
    <property type="term" value="F:DNA binding"/>
    <property type="evidence" value="ECO:0007669"/>
    <property type="project" value="UniProtKB-KW"/>
</dbReference>
<sequence>MNETRQTLLLRAQTGETDAWKDLTILYRPLILGWLNCQGVQARDLEDLSQEVLLSVVKHLPSFQHSGNRGAFRSWLRTIVCNRTVDHWRAIDASTQASGGRRATAALQEIADPDVRLNRQWDEEHDRYVLQCLLDLVEEEFEPLTLQAFRRLALDGVSGAKAAQELGLSVAAVYVAKSRVLKRIRQEAEGLID</sequence>
<evidence type="ECO:0000256" key="3">
    <source>
        <dbReference type="ARBA" id="ARBA00023125"/>
    </source>
</evidence>
<dbReference type="PANTHER" id="PTHR43133:SF8">
    <property type="entry name" value="RNA POLYMERASE SIGMA FACTOR HI_1459-RELATED"/>
    <property type="match status" value="1"/>
</dbReference>
<dbReference type="PANTHER" id="PTHR43133">
    <property type="entry name" value="RNA POLYMERASE ECF-TYPE SIGMA FACTO"/>
    <property type="match status" value="1"/>
</dbReference>
<dbReference type="InterPro" id="IPR039425">
    <property type="entry name" value="RNA_pol_sigma-70-like"/>
</dbReference>
<gene>
    <name evidence="6" type="ORF">V5E97_24800</name>
</gene>
<reference evidence="6" key="1">
    <citation type="submission" date="2024-05" db="EMBL/GenBank/DDBJ databases">
        <title>Planctomycetes of the genus Singulisphaera possess chitinolytic capabilities.</title>
        <authorList>
            <person name="Ivanova A."/>
        </authorList>
    </citation>
    <scope>NUCLEOTIDE SEQUENCE</scope>
    <source>
        <strain evidence="6">Ch08T</strain>
    </source>
</reference>
<proteinExistence type="predicted"/>
<evidence type="ECO:0000313" key="6">
    <source>
        <dbReference type="EMBL" id="XBH01558.1"/>
    </source>
</evidence>
<name>A0AAU7C8S6_9BACT</name>
<dbReference type="Pfam" id="PF04542">
    <property type="entry name" value="Sigma70_r2"/>
    <property type="match status" value="1"/>
</dbReference>
<keyword evidence="2" id="KW-0731">Sigma factor</keyword>